<organism evidence="2 3">
    <name type="scientific">Roseobacter sinensis</name>
    <dbReference type="NCBI Taxonomy" id="2931391"/>
    <lineage>
        <taxon>Bacteria</taxon>
        <taxon>Pseudomonadati</taxon>
        <taxon>Pseudomonadota</taxon>
        <taxon>Alphaproteobacteria</taxon>
        <taxon>Rhodobacterales</taxon>
        <taxon>Roseobacteraceae</taxon>
        <taxon>Roseobacter</taxon>
    </lineage>
</organism>
<protein>
    <submittedName>
        <fullName evidence="2">Uncharacterized protein</fullName>
    </submittedName>
</protein>
<accession>A0ABT3BFX6</accession>
<sequence>MGQAINTPWGALISTKPPGVLGNEGSGRPRASREASAVLPKANHRFDGGGRALPGGSHRALALGFALLVSTPLHALSVEDCTRVTHISHGGEADHIDLGEGRVMWRDWWSQEGSATDITVMDCGPGAALTFRAAEENMNARFPFNRVEDALKVIATHESGARVFATLERMAEELKAFTRDVRIETRHGETCACAAFYPETRGDKTEFVLG</sequence>
<reference evidence="2 3" key="1">
    <citation type="submission" date="2022-04" db="EMBL/GenBank/DDBJ databases">
        <title>Roseobacter sp. WL0113 is a bacterium isolated from neritic sediment.</title>
        <authorList>
            <person name="Wang L."/>
            <person name="He W."/>
            <person name="Zhang D.-F."/>
        </authorList>
    </citation>
    <scope>NUCLEOTIDE SEQUENCE [LARGE SCALE GENOMIC DNA]</scope>
    <source>
        <strain evidence="2 3">WL0113</strain>
    </source>
</reference>
<name>A0ABT3BFX6_9RHOB</name>
<evidence type="ECO:0000256" key="1">
    <source>
        <dbReference type="SAM" id="MobiDB-lite"/>
    </source>
</evidence>
<dbReference type="RefSeq" id="WP_263844770.1">
    <property type="nucleotide sequence ID" value="NZ_JALIEB010000008.1"/>
</dbReference>
<dbReference type="Proteomes" id="UP001208690">
    <property type="component" value="Unassembled WGS sequence"/>
</dbReference>
<keyword evidence="3" id="KW-1185">Reference proteome</keyword>
<comment type="caution">
    <text evidence="2">The sequence shown here is derived from an EMBL/GenBank/DDBJ whole genome shotgun (WGS) entry which is preliminary data.</text>
</comment>
<proteinExistence type="predicted"/>
<evidence type="ECO:0000313" key="2">
    <source>
        <dbReference type="EMBL" id="MCV3272458.1"/>
    </source>
</evidence>
<dbReference type="EMBL" id="JALIEB010000008">
    <property type="protein sequence ID" value="MCV3272458.1"/>
    <property type="molecule type" value="Genomic_DNA"/>
</dbReference>
<feature type="region of interest" description="Disordered" evidence="1">
    <location>
        <begin position="1"/>
        <end position="34"/>
    </location>
</feature>
<evidence type="ECO:0000313" key="3">
    <source>
        <dbReference type="Proteomes" id="UP001208690"/>
    </source>
</evidence>
<gene>
    <name evidence="2" type="ORF">MUB52_13555</name>
</gene>